<evidence type="ECO:0000256" key="8">
    <source>
        <dbReference type="ARBA" id="ARBA00022989"/>
    </source>
</evidence>
<evidence type="ECO:0000256" key="3">
    <source>
        <dbReference type="ARBA" id="ARBA00006434"/>
    </source>
</evidence>
<keyword evidence="7" id="KW-0694">RNA-binding</keyword>
<dbReference type="CDD" id="cd11476">
    <property type="entry name" value="SLC5sbd_DUR3"/>
    <property type="match status" value="1"/>
</dbReference>
<dbReference type="GO" id="GO:0015204">
    <property type="term" value="F:urea transmembrane transporter activity"/>
    <property type="evidence" value="ECO:0007669"/>
    <property type="project" value="InterPro"/>
</dbReference>
<dbReference type="GO" id="GO:0006364">
    <property type="term" value="P:rRNA processing"/>
    <property type="evidence" value="ECO:0007669"/>
    <property type="project" value="UniProtKB-KW"/>
</dbReference>
<dbReference type="OrthoDB" id="10253869at2759"/>
<evidence type="ECO:0000256" key="7">
    <source>
        <dbReference type="ARBA" id="ARBA00022884"/>
    </source>
</evidence>
<dbReference type="GO" id="GO:0005730">
    <property type="term" value="C:nucleolus"/>
    <property type="evidence" value="ECO:0007669"/>
    <property type="project" value="UniProtKB-SubCell"/>
</dbReference>
<feature type="transmembrane region" description="Helical" evidence="17">
    <location>
        <begin position="1483"/>
        <end position="1504"/>
    </location>
</feature>
<dbReference type="InterPro" id="IPR009000">
    <property type="entry name" value="Transl_B-barrel_sf"/>
</dbReference>
<dbReference type="EMBL" id="KZ454991">
    <property type="protein sequence ID" value="PKI83472.1"/>
    <property type="molecule type" value="Genomic_DNA"/>
</dbReference>
<dbReference type="PROSITE" id="PS50283">
    <property type="entry name" value="NA_SOLUT_SYMP_3"/>
    <property type="match status" value="1"/>
</dbReference>
<gene>
    <name evidence="19" type="ORF">MVES_002524</name>
</gene>
<organism evidence="19 20">
    <name type="scientific">Malassezia vespertilionis</name>
    <dbReference type="NCBI Taxonomy" id="2020962"/>
    <lineage>
        <taxon>Eukaryota</taxon>
        <taxon>Fungi</taxon>
        <taxon>Dikarya</taxon>
        <taxon>Basidiomycota</taxon>
        <taxon>Ustilaginomycotina</taxon>
        <taxon>Malasseziomycetes</taxon>
        <taxon>Malasseziales</taxon>
        <taxon>Malasseziaceae</taxon>
        <taxon>Malassezia</taxon>
    </lineage>
</organism>
<keyword evidence="6 17" id="KW-0812">Transmembrane</keyword>
<evidence type="ECO:0000256" key="11">
    <source>
        <dbReference type="ARBA" id="ARBA00023274"/>
    </source>
</evidence>
<proteinExistence type="inferred from homology"/>
<keyword evidence="11" id="KW-0687">Ribonucleoprotein</keyword>
<keyword evidence="10" id="KW-0539">Nucleus</keyword>
<dbReference type="GO" id="GO:1990904">
    <property type="term" value="C:ribonucleoprotein complex"/>
    <property type="evidence" value="ECO:0007669"/>
    <property type="project" value="UniProtKB-KW"/>
</dbReference>
<evidence type="ECO:0000256" key="14">
    <source>
        <dbReference type="ARBA" id="ARBA00042224"/>
    </source>
</evidence>
<accession>A0A2N1JAE8</accession>
<comment type="similarity">
    <text evidence="3">Belongs to the sodium:solute symporter (SSF) (TC 2.A.21) family.</text>
</comment>
<dbReference type="Gene3D" id="3.30.300.30">
    <property type="match status" value="1"/>
</dbReference>
<dbReference type="SUPFAM" id="SSF56801">
    <property type="entry name" value="Acetyl-CoA synthetase-like"/>
    <property type="match status" value="1"/>
</dbReference>
<dbReference type="NCBIfam" id="TIGR00813">
    <property type="entry name" value="sss"/>
    <property type="match status" value="1"/>
</dbReference>
<dbReference type="SUPFAM" id="SSF50447">
    <property type="entry name" value="Translation proteins"/>
    <property type="match status" value="1"/>
</dbReference>
<evidence type="ECO:0000256" key="15">
    <source>
        <dbReference type="ARBA" id="ARBA00067245"/>
    </source>
</evidence>
<feature type="transmembrane region" description="Helical" evidence="17">
    <location>
        <begin position="1243"/>
        <end position="1266"/>
    </location>
</feature>
<feature type="transmembrane region" description="Helical" evidence="17">
    <location>
        <begin position="1042"/>
        <end position="1060"/>
    </location>
</feature>
<dbReference type="PROSITE" id="PS00455">
    <property type="entry name" value="AMP_BINDING"/>
    <property type="match status" value="1"/>
</dbReference>
<feature type="region of interest" description="Disordered" evidence="16">
    <location>
        <begin position="225"/>
        <end position="245"/>
    </location>
</feature>
<evidence type="ECO:0000256" key="12">
    <source>
        <dbReference type="ARBA" id="ARBA00038293"/>
    </source>
</evidence>
<sequence length="1525" mass="165062">MSDEPIQGRITWTPTPGPKRIHAFRERINKEHGVALENYADLLKWSNEHTAPFWQAVWDEIGVVFSERASEVLPENSPMFPPPEWFFGSRLNFAENILRHGKDDNVALISCTEIKEDTTKMTYGELRKNVAYAVRALRKLGVAVGDTVASYSSNTAENMIAFLAASAVGAVWTSVAPDFGTAGVLERLLTVRPRVLFSVNVVLYNGKLHDHVEKLNATVNGILQQQDEETRGDDKDDERAFKRPRHESARKLEHVIIVPYQGTHADAGSRNSGVDEAKGSHGLQRTLWSEFIASGAPEQEEDALKVDYAQLDFNAPLWILFSSGTTGVPKAITHRAGGMLLQFGKEHLLQGGLTDKDVFFQHTSTGWMMWNWLVGALLSGCPVVLYDGSPAYPTGVLWERAAELGFTVFGTSAAYLSMLERRGYYAEGLHDKLRVRAILSTGSPLRAELYLYAEKLVGKPVQVGSITGGTDICSLFASNNVTLPVRAGELQSICLGMDVDVFDAQGESCTSGVEGDLVCKKPFPAQPLGFWHQPSERYKESYYTQFPGVWYHGDLVTRTEHGGLIMLGRSDGILNPSGIRFGSADIYEVLESSEATAPSSPLSCITDSLVVGLKTAKKDDEVVVLFLVTTPDADWDAVDAEARRIIRKQRSARHVPTYIRKVQGCPKTLNGKRVEVPVKKLINGAPITTINQSTLLNPEVLQDGRGGRGGMMNTGPPANVIPFGAFVHAVEGEMFCAGTDPKHVPYFNAPIFLENKSQIGKVDEILGPINEVYFTIKTEPGIVAGSFKANDKVYISDDRLLPIERFLPKPKSLSKGPKRRGAGRGAPGGRGGARGGRGGFGGGGGFGSRGGFVLGQGVGWAVVVGLGFAFAAFMLCITFLQNRFTDHSTKSIEEFNSASRSVKPGLVAAGIVSAWTWAATLLQSSTVTFQYGVSGAYWYAAGAMVQILLCSIMACKIKSSAPFCSTYLEVIRIRYGKMIHAVFIFFALVTNLLVSSQLVLGGAAVVTQLTGLHVLASLFLIPTSVAVYTVTGGLRATFIADYSHTIGLFVVILYFFFHVWTGHGQIGSLDTMVEKLTASAMARPVVGNAGGSYLTMRSKSGLVFGITNICGNLATVFCDQSYHQRSIASLPTTAARGFLLGGSCWFPIPFLFATTMGLAARALMHTDPSMAVLTDEQVTAGLAAPSAAVALAGKGGAVAVLILLFLAVTSATSAQQIAVSSVFAFDVYKVYVKRDADAKHMQYITHGTVIVWALVMAVFGVIWHYAGISLGWLYLMMGIIVAPAVFPIFASLTWHKTNRVGCVVGMIVGLALGILVWLVTAYTYYGSVTVATTGEQYSTLAGNLVSICTSTIITLVWSLVRPQNYTFAETRAFNAPVDALYEPDHTMPSIDHSPTTMSICSKPEVECTGYDLEKPKAVVMHFRDPGKDNIEYVRAAGLDPAVITSTARRVIAISIIASTCLILVVPAIAQAARIWTPAGLGAWIWLGFVWLMWSIFGVGILPLWEARAELSVLFVNIGKHIRGKA</sequence>
<feature type="region of interest" description="Disordered" evidence="16">
    <location>
        <begin position="808"/>
        <end position="840"/>
    </location>
</feature>
<feature type="domain" description="AMP-dependent synthetase/ligase" evidence="18">
    <location>
        <begin position="103"/>
        <end position="523"/>
    </location>
</feature>
<dbReference type="InterPro" id="IPR042099">
    <property type="entry name" value="ANL_N_sf"/>
</dbReference>
<comment type="similarity">
    <text evidence="12">Belongs to the GAR1 family.</text>
</comment>
<dbReference type="InterPro" id="IPR038377">
    <property type="entry name" value="Na/Glc_symporter_sf"/>
</dbReference>
<feature type="transmembrane region" description="Helical" evidence="17">
    <location>
        <begin position="1012"/>
        <end position="1030"/>
    </location>
</feature>
<dbReference type="Pfam" id="PF04410">
    <property type="entry name" value="Gar1"/>
    <property type="match status" value="1"/>
</dbReference>
<dbReference type="InterPro" id="IPR045851">
    <property type="entry name" value="AMP-bd_C_sf"/>
</dbReference>
<evidence type="ECO:0000256" key="1">
    <source>
        <dbReference type="ARBA" id="ARBA00004141"/>
    </source>
</evidence>
<dbReference type="Gene3D" id="3.40.50.12780">
    <property type="entry name" value="N-terminal domain of ligase-like"/>
    <property type="match status" value="1"/>
</dbReference>
<dbReference type="GO" id="GO:0001522">
    <property type="term" value="P:pseudouridine synthesis"/>
    <property type="evidence" value="ECO:0007669"/>
    <property type="project" value="InterPro"/>
</dbReference>
<feature type="transmembrane region" description="Helical" evidence="17">
    <location>
        <begin position="1181"/>
        <end position="1208"/>
    </location>
</feature>
<evidence type="ECO:0000313" key="19">
    <source>
        <dbReference type="EMBL" id="PKI83472.1"/>
    </source>
</evidence>
<dbReference type="FunFam" id="2.40.10.230:FF:000001">
    <property type="entry name" value="H/ACA ribonucleoprotein complex subunit"/>
    <property type="match status" value="1"/>
</dbReference>
<evidence type="ECO:0000256" key="13">
    <source>
        <dbReference type="ARBA" id="ARBA00040068"/>
    </source>
</evidence>
<feature type="transmembrane region" description="Helical" evidence="17">
    <location>
        <begin position="1337"/>
        <end position="1360"/>
    </location>
</feature>
<dbReference type="PANTHER" id="PTHR46154:SF2">
    <property type="entry name" value="SOLUTE SYMPORTER FAMILY TRANSPORTER (AFU_ORTHOLOGUE AFUA_6G03200)"/>
    <property type="match status" value="1"/>
</dbReference>
<evidence type="ECO:0000259" key="18">
    <source>
        <dbReference type="Pfam" id="PF00501"/>
    </source>
</evidence>
<feature type="transmembrane region" description="Helical" evidence="17">
    <location>
        <begin position="936"/>
        <end position="957"/>
    </location>
</feature>
<feature type="compositionally biased region" description="Gly residues" evidence="16">
    <location>
        <begin position="823"/>
        <end position="840"/>
    </location>
</feature>
<dbReference type="Gene3D" id="1.20.1730.10">
    <property type="entry name" value="Sodium/glucose cotransporter"/>
    <property type="match status" value="1"/>
</dbReference>
<dbReference type="Pfam" id="PF00501">
    <property type="entry name" value="AMP-binding"/>
    <property type="match status" value="1"/>
</dbReference>
<dbReference type="GO" id="GO:0003723">
    <property type="term" value="F:RNA binding"/>
    <property type="evidence" value="ECO:0007669"/>
    <property type="project" value="UniProtKB-KW"/>
</dbReference>
<dbReference type="Proteomes" id="UP000232875">
    <property type="component" value="Unassembled WGS sequence"/>
</dbReference>
<keyword evidence="8 17" id="KW-1133">Transmembrane helix</keyword>
<dbReference type="PANTHER" id="PTHR46154">
    <property type="match status" value="1"/>
</dbReference>
<dbReference type="NCBIfam" id="NF002937">
    <property type="entry name" value="PRK03584.1"/>
    <property type="match status" value="1"/>
</dbReference>
<keyword evidence="9 17" id="KW-0472">Membrane</keyword>
<evidence type="ECO:0000313" key="20">
    <source>
        <dbReference type="Proteomes" id="UP000232875"/>
    </source>
</evidence>
<feature type="transmembrane region" description="Helical" evidence="17">
    <location>
        <begin position="858"/>
        <end position="880"/>
    </location>
</feature>
<dbReference type="InterPro" id="IPR000873">
    <property type="entry name" value="AMP-dep_synth/lig_dom"/>
</dbReference>
<evidence type="ECO:0000256" key="16">
    <source>
        <dbReference type="SAM" id="MobiDB-lite"/>
    </source>
</evidence>
<keyword evidence="20" id="KW-1185">Reference proteome</keyword>
<protein>
    <recommendedName>
        <fullName evidence="13">H/ACA ribonucleoprotein complex subunit GAR1</fullName>
    </recommendedName>
    <alternativeName>
        <fullName evidence="15">H/ACA ribonucleoprotein complex subunit gar1</fullName>
    </alternativeName>
    <alternativeName>
        <fullName evidence="14">snoRNP protein GAR1</fullName>
    </alternativeName>
</protein>
<evidence type="ECO:0000256" key="10">
    <source>
        <dbReference type="ARBA" id="ARBA00023242"/>
    </source>
</evidence>
<dbReference type="Gene3D" id="2.40.10.230">
    <property type="entry name" value="Probable tRNA pseudouridine synthase domain"/>
    <property type="match status" value="1"/>
</dbReference>
<feature type="compositionally biased region" description="Basic and acidic residues" evidence="16">
    <location>
        <begin position="228"/>
        <end position="245"/>
    </location>
</feature>
<feature type="transmembrane region" description="Helical" evidence="17">
    <location>
        <begin position="1302"/>
        <end position="1325"/>
    </location>
</feature>
<evidence type="ECO:0000256" key="9">
    <source>
        <dbReference type="ARBA" id="ARBA00023136"/>
    </source>
</evidence>
<evidence type="ECO:0000256" key="5">
    <source>
        <dbReference type="ARBA" id="ARBA00022552"/>
    </source>
</evidence>
<feature type="transmembrane region" description="Helical" evidence="17">
    <location>
        <begin position="1138"/>
        <end position="1160"/>
    </location>
</feature>
<dbReference type="InterPro" id="IPR020845">
    <property type="entry name" value="AMP-binding_CS"/>
</dbReference>
<dbReference type="STRING" id="2020962.A0A2N1JAE8"/>
<feature type="transmembrane region" description="Helical" evidence="17">
    <location>
        <begin position="1272"/>
        <end position="1290"/>
    </location>
</feature>
<keyword evidence="5" id="KW-0698">rRNA processing</keyword>
<evidence type="ECO:0000256" key="17">
    <source>
        <dbReference type="SAM" id="Phobius"/>
    </source>
</evidence>
<name>A0A2N1JAE8_9BASI</name>
<dbReference type="InterPro" id="IPR038664">
    <property type="entry name" value="Gar1/Naf1_Cbf5-bd_sf"/>
</dbReference>
<dbReference type="InterPro" id="IPR001734">
    <property type="entry name" value="Na/solute_symporter"/>
</dbReference>
<dbReference type="InterPro" id="IPR031155">
    <property type="entry name" value="DUR"/>
</dbReference>
<dbReference type="GO" id="GO:0005886">
    <property type="term" value="C:plasma membrane"/>
    <property type="evidence" value="ECO:0007669"/>
    <property type="project" value="TreeGrafter"/>
</dbReference>
<feature type="transmembrane region" description="Helical" evidence="17">
    <location>
        <begin position="901"/>
        <end position="924"/>
    </location>
</feature>
<keyword evidence="4" id="KW-0690">Ribosome biogenesis</keyword>
<dbReference type="InterPro" id="IPR007504">
    <property type="entry name" value="H/ACA_rnp_Gar1/Naf1"/>
</dbReference>
<reference evidence="19 20" key="1">
    <citation type="submission" date="2017-10" db="EMBL/GenBank/DDBJ databases">
        <title>A novel species of cold-tolerant Malassezia isolated from bats.</title>
        <authorList>
            <person name="Lorch J.M."/>
            <person name="Palmer J.M."/>
            <person name="Vanderwolf K.J."/>
            <person name="Schmidt K.Z."/>
            <person name="Verant M.L."/>
            <person name="Weller T.J."/>
            <person name="Blehert D.S."/>
        </authorList>
    </citation>
    <scope>NUCLEOTIDE SEQUENCE [LARGE SCALE GENOMIC DNA]</scope>
    <source>
        <strain evidence="19 20">NWHC:44797-103</strain>
    </source>
</reference>
<feature type="transmembrane region" description="Helical" evidence="17">
    <location>
        <begin position="1450"/>
        <end position="1471"/>
    </location>
</feature>
<evidence type="ECO:0000256" key="4">
    <source>
        <dbReference type="ARBA" id="ARBA00022517"/>
    </source>
</evidence>
<comment type="subcellular location">
    <subcellularLocation>
        <location evidence="1">Membrane</location>
        <topology evidence="1">Multi-pass membrane protein</topology>
    </subcellularLocation>
    <subcellularLocation>
        <location evidence="2">Nucleus</location>
        <location evidence="2">Nucleolus</location>
    </subcellularLocation>
</comment>
<dbReference type="Pfam" id="PF00474">
    <property type="entry name" value="SSF"/>
    <property type="match status" value="1"/>
</dbReference>
<evidence type="ECO:0000256" key="2">
    <source>
        <dbReference type="ARBA" id="ARBA00004604"/>
    </source>
</evidence>
<feature type="transmembrane region" description="Helical" evidence="17">
    <location>
        <begin position="978"/>
        <end position="1000"/>
    </location>
</feature>
<evidence type="ECO:0000256" key="6">
    <source>
        <dbReference type="ARBA" id="ARBA00022692"/>
    </source>
</evidence>